<evidence type="ECO:0000313" key="3">
    <source>
        <dbReference type="Proteomes" id="UP000198932"/>
    </source>
</evidence>
<name>A0A1I6FWX5_HALSD</name>
<organism evidence="2 3">
    <name type="scientific">Halorubrum sodomense</name>
    <dbReference type="NCBI Taxonomy" id="35743"/>
    <lineage>
        <taxon>Archaea</taxon>
        <taxon>Methanobacteriati</taxon>
        <taxon>Methanobacteriota</taxon>
        <taxon>Stenosarchaea group</taxon>
        <taxon>Halobacteria</taxon>
        <taxon>Halobacteriales</taxon>
        <taxon>Haloferacaceae</taxon>
        <taxon>Halorubrum</taxon>
    </lineage>
</organism>
<proteinExistence type="predicted"/>
<dbReference type="STRING" id="35743.SAMN04487937_1316"/>
<dbReference type="RefSeq" id="WP_092920759.1">
    <property type="nucleotide sequence ID" value="NZ_FOYN01000002.1"/>
</dbReference>
<sequence>MGLYDDVLVANGVRLPRFPADASPSDIGWQTKDIGRPAMQAYKLTADGRLLRREREFREKTPEEKQTAAADHGFDSWEEYVSFCEAETPDERIQRGVGLRAPDPQTLDEELWLDHNIHDSFEFHGRSDDIEDGFHWSYEARFTRGTLDAIVFLGERGGGHPDDYRPDAPVRAEFS</sequence>
<reference evidence="3" key="1">
    <citation type="submission" date="2016-10" db="EMBL/GenBank/DDBJ databases">
        <authorList>
            <person name="Varghese N."/>
            <person name="Submissions S."/>
        </authorList>
    </citation>
    <scope>NUCLEOTIDE SEQUENCE [LARGE SCALE GENOMIC DNA]</scope>
    <source>
        <strain evidence="3">RD 26</strain>
    </source>
</reference>
<dbReference type="Proteomes" id="UP000198932">
    <property type="component" value="Unassembled WGS sequence"/>
</dbReference>
<accession>A0A1I6FWX5</accession>
<feature type="region of interest" description="Disordered" evidence="1">
    <location>
        <begin position="156"/>
        <end position="175"/>
    </location>
</feature>
<evidence type="ECO:0000313" key="2">
    <source>
        <dbReference type="EMBL" id="SFR34411.1"/>
    </source>
</evidence>
<evidence type="ECO:0000256" key="1">
    <source>
        <dbReference type="SAM" id="MobiDB-lite"/>
    </source>
</evidence>
<dbReference type="AlphaFoldDB" id="A0A1I6FWX5"/>
<keyword evidence="3" id="KW-1185">Reference proteome</keyword>
<feature type="compositionally biased region" description="Basic and acidic residues" evidence="1">
    <location>
        <begin position="157"/>
        <end position="175"/>
    </location>
</feature>
<dbReference type="EMBL" id="FOYN01000002">
    <property type="protein sequence ID" value="SFR34411.1"/>
    <property type="molecule type" value="Genomic_DNA"/>
</dbReference>
<gene>
    <name evidence="2" type="ORF">SAMN04487937_1316</name>
</gene>
<protein>
    <submittedName>
        <fullName evidence="2">Uncharacterized protein</fullName>
    </submittedName>
</protein>
<dbReference type="OrthoDB" id="295026at2157"/>